<sequence length="152" mass="16922">MEDLLQFLFGASGRINRAKYWRSVLFFSLTGLMTAVILFTAVSIAASFFIVMVVLIFIPWLLWGFSFTTERLHDRDKSAWWLVVFYLAPGVIGQFAKAAWFAGSAGAVLHYMLALAGFAITAWGFVEIGCLRGTAGSNTYGPDPLVRVKRLR</sequence>
<keyword evidence="1" id="KW-0812">Transmembrane</keyword>
<dbReference type="GO" id="GO:0005886">
    <property type="term" value="C:plasma membrane"/>
    <property type="evidence" value="ECO:0007669"/>
    <property type="project" value="TreeGrafter"/>
</dbReference>
<dbReference type="PANTHER" id="PTHR34980">
    <property type="entry name" value="INNER MEMBRANE PROTEIN-RELATED-RELATED"/>
    <property type="match status" value="1"/>
</dbReference>
<organism evidence="2 3">
    <name type="scientific">Bradyrhizobium erythrophlei</name>
    <dbReference type="NCBI Taxonomy" id="1437360"/>
    <lineage>
        <taxon>Bacteria</taxon>
        <taxon>Pseudomonadati</taxon>
        <taxon>Pseudomonadota</taxon>
        <taxon>Alphaproteobacteria</taxon>
        <taxon>Hyphomicrobiales</taxon>
        <taxon>Nitrobacteraceae</taxon>
        <taxon>Bradyrhizobium</taxon>
    </lineage>
</organism>
<gene>
    <name evidence="2" type="ORF">SAMN05443248_6113</name>
</gene>
<evidence type="ECO:0000256" key="1">
    <source>
        <dbReference type="SAM" id="Phobius"/>
    </source>
</evidence>
<dbReference type="RefSeq" id="WP_172842700.1">
    <property type="nucleotide sequence ID" value="NZ_LT670817.1"/>
</dbReference>
<reference evidence="2 3" key="1">
    <citation type="submission" date="2016-11" db="EMBL/GenBank/DDBJ databases">
        <authorList>
            <person name="Jaros S."/>
            <person name="Januszkiewicz K."/>
            <person name="Wedrychowicz H."/>
        </authorList>
    </citation>
    <scope>NUCLEOTIDE SEQUENCE [LARGE SCALE GENOMIC DNA]</scope>
    <source>
        <strain evidence="2 3">GAS138</strain>
    </source>
</reference>
<proteinExistence type="predicted"/>
<evidence type="ECO:0000313" key="2">
    <source>
        <dbReference type="EMBL" id="SHH77585.1"/>
    </source>
</evidence>
<feature type="transmembrane region" description="Helical" evidence="1">
    <location>
        <begin position="48"/>
        <end position="67"/>
    </location>
</feature>
<keyword evidence="1" id="KW-0472">Membrane</keyword>
<feature type="transmembrane region" description="Helical" evidence="1">
    <location>
        <begin position="108"/>
        <end position="126"/>
    </location>
</feature>
<feature type="transmembrane region" description="Helical" evidence="1">
    <location>
        <begin position="20"/>
        <end position="42"/>
    </location>
</feature>
<dbReference type="PANTHER" id="PTHR34980:SF3">
    <property type="entry name" value="BLR8105 PROTEIN"/>
    <property type="match status" value="1"/>
</dbReference>
<dbReference type="EMBL" id="LT670817">
    <property type="protein sequence ID" value="SHH77585.1"/>
    <property type="molecule type" value="Genomic_DNA"/>
</dbReference>
<name>A0A1M5VQR3_9BRAD</name>
<dbReference type="Proteomes" id="UP000189796">
    <property type="component" value="Chromosome I"/>
</dbReference>
<dbReference type="InterPro" id="IPR008523">
    <property type="entry name" value="DUF805"/>
</dbReference>
<keyword evidence="1" id="KW-1133">Transmembrane helix</keyword>
<accession>A0A1M5VQR3</accession>
<feature type="transmembrane region" description="Helical" evidence="1">
    <location>
        <begin position="79"/>
        <end position="102"/>
    </location>
</feature>
<dbReference type="Pfam" id="PF05656">
    <property type="entry name" value="DUF805"/>
    <property type="match status" value="1"/>
</dbReference>
<dbReference type="AlphaFoldDB" id="A0A1M5VQR3"/>
<evidence type="ECO:0000313" key="3">
    <source>
        <dbReference type="Proteomes" id="UP000189796"/>
    </source>
</evidence>
<protein>
    <submittedName>
        <fullName evidence="2">Uncharacterized membrane protein YhaH, DUF805 family</fullName>
    </submittedName>
</protein>